<comment type="caution">
    <text evidence="3">The sequence shown here is derived from an EMBL/GenBank/DDBJ whole genome shotgun (WGS) entry which is preliminary data.</text>
</comment>
<feature type="compositionally biased region" description="Polar residues" evidence="1">
    <location>
        <begin position="276"/>
        <end position="295"/>
    </location>
</feature>
<accession>A0ABD3R300</accession>
<keyword evidence="2" id="KW-0732">Signal</keyword>
<dbReference type="EMBL" id="JALLPB020000752">
    <property type="protein sequence ID" value="KAL3806714.1"/>
    <property type="molecule type" value="Genomic_DNA"/>
</dbReference>
<dbReference type="AlphaFoldDB" id="A0ABD3R300"/>
<feature type="chain" id="PRO_5044783083" evidence="2">
    <location>
        <begin position="26"/>
        <end position="437"/>
    </location>
</feature>
<sequence length="437" mass="45648">MKTVSRASSLAVVLLTSLARSVVDAQENVTNATTAMLCSCSPTEITFVISLDQTCLDNDIVLNTGGIDGAFCFTETGVALPAPPASDNATATTSPTTALTAAPVGATTVDATAANVTDVPADDTDEESVRFRSLQTTTTTSEEDPVVEVVSVQYLEFDTSGDLTVINQDDTYASVSLVNGDRVKFVSASSYLDVGTPLVDQMSSPALVPGGASLIIYGKTASGVVVRNRFFWMYDTANCGSDNVPVKVDDEIGWVTVAEISNAWPIFCPALPDGSPTISPKTNEPTLTPSKMPTTTPQFMSMSGWDYSSDVGGESSWGAATQPPSTQGSQVIIPDSDDGSGEVNVTVFASKGGKLEAKTYKPHSKSSKSKSGKSKGGKSIEGKTGKDDDWWGGAYSTGKVVEYDVTRNVGTHTHGWGSSVAVMVVSLMAGAMLMARQ</sequence>
<organism evidence="3 4">
    <name type="scientific">Cyclostephanos tholiformis</name>
    <dbReference type="NCBI Taxonomy" id="382380"/>
    <lineage>
        <taxon>Eukaryota</taxon>
        <taxon>Sar</taxon>
        <taxon>Stramenopiles</taxon>
        <taxon>Ochrophyta</taxon>
        <taxon>Bacillariophyta</taxon>
        <taxon>Coscinodiscophyceae</taxon>
        <taxon>Thalassiosirophycidae</taxon>
        <taxon>Stephanodiscales</taxon>
        <taxon>Stephanodiscaceae</taxon>
        <taxon>Cyclostephanos</taxon>
    </lineage>
</organism>
<feature type="compositionally biased region" description="Basic residues" evidence="1">
    <location>
        <begin position="360"/>
        <end position="376"/>
    </location>
</feature>
<dbReference type="Proteomes" id="UP001530377">
    <property type="component" value="Unassembled WGS sequence"/>
</dbReference>
<protein>
    <submittedName>
        <fullName evidence="3">Uncharacterized protein</fullName>
    </submittedName>
</protein>
<feature type="signal peptide" evidence="2">
    <location>
        <begin position="1"/>
        <end position="25"/>
    </location>
</feature>
<keyword evidence="4" id="KW-1185">Reference proteome</keyword>
<feature type="region of interest" description="Disordered" evidence="1">
    <location>
        <begin position="358"/>
        <end position="388"/>
    </location>
</feature>
<gene>
    <name evidence="3" type="ORF">ACHAXA_007589</name>
</gene>
<evidence type="ECO:0000256" key="1">
    <source>
        <dbReference type="SAM" id="MobiDB-lite"/>
    </source>
</evidence>
<feature type="compositionally biased region" description="Basic and acidic residues" evidence="1">
    <location>
        <begin position="378"/>
        <end position="388"/>
    </location>
</feature>
<reference evidence="3 4" key="1">
    <citation type="submission" date="2024-10" db="EMBL/GenBank/DDBJ databases">
        <title>Updated reference genomes for cyclostephanoid diatoms.</title>
        <authorList>
            <person name="Roberts W.R."/>
            <person name="Alverson A.J."/>
        </authorList>
    </citation>
    <scope>NUCLEOTIDE SEQUENCE [LARGE SCALE GENOMIC DNA]</scope>
    <source>
        <strain evidence="3 4">AJA228-03</strain>
    </source>
</reference>
<evidence type="ECO:0000313" key="3">
    <source>
        <dbReference type="EMBL" id="KAL3806714.1"/>
    </source>
</evidence>
<feature type="compositionally biased region" description="Polar residues" evidence="1">
    <location>
        <begin position="318"/>
        <end position="330"/>
    </location>
</feature>
<feature type="region of interest" description="Disordered" evidence="1">
    <location>
        <begin position="275"/>
        <end position="295"/>
    </location>
</feature>
<evidence type="ECO:0000313" key="4">
    <source>
        <dbReference type="Proteomes" id="UP001530377"/>
    </source>
</evidence>
<proteinExistence type="predicted"/>
<name>A0ABD3R300_9STRA</name>
<evidence type="ECO:0000256" key="2">
    <source>
        <dbReference type="SAM" id="SignalP"/>
    </source>
</evidence>
<feature type="region of interest" description="Disordered" evidence="1">
    <location>
        <begin position="311"/>
        <end position="339"/>
    </location>
</feature>